<organism evidence="2 3">
    <name type="scientific">Deinococcus rubellus</name>
    <dbReference type="NCBI Taxonomy" id="1889240"/>
    <lineage>
        <taxon>Bacteria</taxon>
        <taxon>Thermotogati</taxon>
        <taxon>Deinococcota</taxon>
        <taxon>Deinococci</taxon>
        <taxon>Deinococcales</taxon>
        <taxon>Deinococcaceae</taxon>
        <taxon>Deinococcus</taxon>
    </lineage>
</organism>
<reference evidence="2" key="1">
    <citation type="submission" date="2022-09" db="EMBL/GenBank/DDBJ databases">
        <title>genome sequence of Deinococcus rubellus.</title>
        <authorList>
            <person name="Srinivasan S."/>
        </authorList>
    </citation>
    <scope>NUCLEOTIDE SEQUENCE</scope>
    <source>
        <strain evidence="2">Ant6</strain>
    </source>
</reference>
<dbReference type="EMBL" id="CP104213">
    <property type="protein sequence ID" value="UWX64969.1"/>
    <property type="molecule type" value="Genomic_DNA"/>
</dbReference>
<gene>
    <name evidence="2" type="ORF">N0D28_04740</name>
</gene>
<dbReference type="Pfam" id="PF00266">
    <property type="entry name" value="Aminotran_5"/>
    <property type="match status" value="1"/>
</dbReference>
<dbReference type="Gene3D" id="3.40.640.10">
    <property type="entry name" value="Type I PLP-dependent aspartate aminotransferase-like (Major domain)"/>
    <property type="match status" value="1"/>
</dbReference>
<sequence length="403" mass="43016">MTLTSPLSLEQIRQQFPPLQHGLIYFDNAAGGLLPERSIAAITDHLTRYGATNSTPGHAAGAEIMALKVRAREATAAFINAKPGEVALAQSSTALNFRLAAAFARLWGPGDEIVISELEHEADASPWRELERMGVKVSIWRAQGDMTLDVAGLEALLTPRTRLVAVTAASNALGITVDIPAVSRAVHAAGSWLMVDAVHAAPHMLIDVKAWGCDFLCFSPYKVWGPHLGALYVRGELLAGLPVPKLEFVAEDDIAKLEHGTPQYELLAGWLGTLDYLAELGGEQTFSRAALEAAYRRIHELESPLLSQLLSGLQSARGVTVYGPATPEHRVGTLGFRVAGESPLQTAERLMNAGISVAAGHFYAVMPITRLGLYPDGVVRASLAHYTSAADVDALLAAVETGH</sequence>
<dbReference type="NCBIfam" id="TIGR01976">
    <property type="entry name" value="am_tr_V_VC1184"/>
    <property type="match status" value="1"/>
</dbReference>
<accession>A0ABY5YIR4</accession>
<dbReference type="Gene3D" id="3.90.1150.10">
    <property type="entry name" value="Aspartate Aminotransferase, domain 1"/>
    <property type="match status" value="1"/>
</dbReference>
<dbReference type="PANTHER" id="PTHR43586">
    <property type="entry name" value="CYSTEINE DESULFURASE"/>
    <property type="match status" value="1"/>
</dbReference>
<dbReference type="PANTHER" id="PTHR43586:SF21">
    <property type="entry name" value="PYRIDOXAL PHOSPHATE (PLP)-DEPENDENT ASPARTATE AMINOTRANSFERASE SUPERFAMILY"/>
    <property type="match status" value="1"/>
</dbReference>
<dbReference type="InterPro" id="IPR000192">
    <property type="entry name" value="Aminotrans_V_dom"/>
</dbReference>
<dbReference type="InterPro" id="IPR011340">
    <property type="entry name" value="Cys_dSase-rel"/>
</dbReference>
<proteinExistence type="predicted"/>
<dbReference type="InterPro" id="IPR015424">
    <property type="entry name" value="PyrdxlP-dep_Trfase"/>
</dbReference>
<dbReference type="InterPro" id="IPR015422">
    <property type="entry name" value="PyrdxlP-dep_Trfase_small"/>
</dbReference>
<keyword evidence="3" id="KW-1185">Reference proteome</keyword>
<feature type="domain" description="Aminotransferase class V" evidence="1">
    <location>
        <begin position="24"/>
        <end position="395"/>
    </location>
</feature>
<dbReference type="InterPro" id="IPR015421">
    <property type="entry name" value="PyrdxlP-dep_Trfase_major"/>
</dbReference>
<name>A0ABY5YIR4_9DEIO</name>
<dbReference type="RefSeq" id="WP_260561227.1">
    <property type="nucleotide sequence ID" value="NZ_BAABEC010000161.1"/>
</dbReference>
<evidence type="ECO:0000259" key="1">
    <source>
        <dbReference type="Pfam" id="PF00266"/>
    </source>
</evidence>
<evidence type="ECO:0000313" key="2">
    <source>
        <dbReference type="EMBL" id="UWX64969.1"/>
    </source>
</evidence>
<dbReference type="Proteomes" id="UP001060261">
    <property type="component" value="Chromosome"/>
</dbReference>
<evidence type="ECO:0000313" key="3">
    <source>
        <dbReference type="Proteomes" id="UP001060261"/>
    </source>
</evidence>
<protein>
    <submittedName>
        <fullName evidence="2">Cysteine desulfurase-like protein</fullName>
    </submittedName>
</protein>
<dbReference type="SUPFAM" id="SSF53383">
    <property type="entry name" value="PLP-dependent transferases"/>
    <property type="match status" value="1"/>
</dbReference>